<comment type="caution">
    <text evidence="2">The sequence shown here is derived from an EMBL/GenBank/DDBJ whole genome shotgun (WGS) entry which is preliminary data.</text>
</comment>
<dbReference type="AlphaFoldDB" id="A0A9X3J251"/>
<feature type="compositionally biased region" description="Low complexity" evidence="1">
    <location>
        <begin position="126"/>
        <end position="138"/>
    </location>
</feature>
<gene>
    <name evidence="2" type="ORF">OV079_40855</name>
</gene>
<keyword evidence="3" id="KW-1185">Reference proteome</keyword>
<evidence type="ECO:0000313" key="3">
    <source>
        <dbReference type="Proteomes" id="UP001150924"/>
    </source>
</evidence>
<proteinExistence type="predicted"/>
<dbReference type="RefSeq" id="WP_267775114.1">
    <property type="nucleotide sequence ID" value="NZ_JAPNKE010000002.1"/>
</dbReference>
<dbReference type="EMBL" id="JAPNKE010000002">
    <property type="protein sequence ID" value="MCY1011800.1"/>
    <property type="molecule type" value="Genomic_DNA"/>
</dbReference>
<evidence type="ECO:0000256" key="1">
    <source>
        <dbReference type="SAM" id="MobiDB-lite"/>
    </source>
</evidence>
<feature type="compositionally biased region" description="Basic residues" evidence="1">
    <location>
        <begin position="139"/>
        <end position="154"/>
    </location>
</feature>
<evidence type="ECO:0000313" key="2">
    <source>
        <dbReference type="EMBL" id="MCY1011800.1"/>
    </source>
</evidence>
<sequence>MALLVGGDLLEDPAHGGIFGAQGGLAGLERRQRLADAGLADDRGDHRVEVERAERIGGGQRAGTDTCPFVQAGQREAQARVLDLVGEGLLRVLDQVGRRADGQQLQDEARERGHRGVLAQADLLPVRGQARASAAARPGRGRGRASRRVRTPAR</sequence>
<organism evidence="2 3">
    <name type="scientific">Nannocystis pusilla</name>
    <dbReference type="NCBI Taxonomy" id="889268"/>
    <lineage>
        <taxon>Bacteria</taxon>
        <taxon>Pseudomonadati</taxon>
        <taxon>Myxococcota</taxon>
        <taxon>Polyangia</taxon>
        <taxon>Nannocystales</taxon>
        <taxon>Nannocystaceae</taxon>
        <taxon>Nannocystis</taxon>
    </lineage>
</organism>
<dbReference type="Proteomes" id="UP001150924">
    <property type="component" value="Unassembled WGS sequence"/>
</dbReference>
<accession>A0A9X3J251</accession>
<reference evidence="2" key="1">
    <citation type="submission" date="2022-11" db="EMBL/GenBank/DDBJ databases">
        <title>Minimal conservation of predation-associated metabolite biosynthetic gene clusters underscores biosynthetic potential of Myxococcota including descriptions for ten novel species: Archangium lansinium sp. nov., Myxococcus landrumus sp. nov., Nannocystis bai.</title>
        <authorList>
            <person name="Ahearne A."/>
            <person name="Stevens C."/>
            <person name="Phillips K."/>
        </authorList>
    </citation>
    <scope>NUCLEOTIDE SEQUENCE</scope>
    <source>
        <strain evidence="2">Na p29</strain>
    </source>
</reference>
<feature type="compositionally biased region" description="Basic and acidic residues" evidence="1">
    <location>
        <begin position="100"/>
        <end position="111"/>
    </location>
</feature>
<name>A0A9X3J251_9BACT</name>
<protein>
    <submittedName>
        <fullName evidence="2">Uncharacterized protein</fullName>
    </submittedName>
</protein>
<feature type="region of interest" description="Disordered" evidence="1">
    <location>
        <begin position="100"/>
        <end position="154"/>
    </location>
</feature>